<comment type="caution">
    <text evidence="1">The sequence shown here is derived from an EMBL/GenBank/DDBJ whole genome shotgun (WGS) entry which is preliminary data.</text>
</comment>
<evidence type="ECO:0000313" key="2">
    <source>
        <dbReference type="Proteomes" id="UP000605784"/>
    </source>
</evidence>
<sequence length="73" mass="7960">MVLRLLLLAVGLLELAAPRKMVDFWMDLAAEDGDVELKPWVYSVARIEGAVIVLWVLLRGRGGGHSEADTADA</sequence>
<dbReference type="AlphaFoldDB" id="A0A830GP90"/>
<protein>
    <submittedName>
        <fullName evidence="1">Uncharacterized protein</fullName>
    </submittedName>
</protein>
<gene>
    <name evidence="1" type="ORF">GCM10009030_28890</name>
</gene>
<proteinExistence type="predicted"/>
<dbReference type="EMBL" id="BMOU01000005">
    <property type="protein sequence ID" value="GGN98477.1"/>
    <property type="molecule type" value="Genomic_DNA"/>
</dbReference>
<name>A0A830GP90_9EURY</name>
<dbReference type="RefSeq" id="WP_188999370.1">
    <property type="nucleotide sequence ID" value="NZ_BMOU01000005.1"/>
</dbReference>
<evidence type="ECO:0000313" key="1">
    <source>
        <dbReference type="EMBL" id="GGN98477.1"/>
    </source>
</evidence>
<dbReference type="Proteomes" id="UP000605784">
    <property type="component" value="Unassembled WGS sequence"/>
</dbReference>
<reference evidence="1" key="1">
    <citation type="journal article" date="2014" name="Int. J. Syst. Evol. Microbiol.">
        <title>Complete genome sequence of Corynebacterium casei LMG S-19264T (=DSM 44701T), isolated from a smear-ripened cheese.</title>
        <authorList>
            <consortium name="US DOE Joint Genome Institute (JGI-PGF)"/>
            <person name="Walter F."/>
            <person name="Albersmeier A."/>
            <person name="Kalinowski J."/>
            <person name="Ruckert C."/>
        </authorList>
    </citation>
    <scope>NUCLEOTIDE SEQUENCE</scope>
    <source>
        <strain evidence="1">JCM 17820</strain>
    </source>
</reference>
<organism evidence="1 2">
    <name type="scientific">Haloarcula pellucida</name>
    <dbReference type="NCBI Taxonomy" id="1427151"/>
    <lineage>
        <taxon>Archaea</taxon>
        <taxon>Methanobacteriati</taxon>
        <taxon>Methanobacteriota</taxon>
        <taxon>Stenosarchaea group</taxon>
        <taxon>Halobacteria</taxon>
        <taxon>Halobacteriales</taxon>
        <taxon>Haloarculaceae</taxon>
        <taxon>Haloarcula</taxon>
    </lineage>
</organism>
<reference evidence="1" key="2">
    <citation type="submission" date="2020-09" db="EMBL/GenBank/DDBJ databases">
        <authorList>
            <person name="Sun Q."/>
            <person name="Ohkuma M."/>
        </authorList>
    </citation>
    <scope>NUCLEOTIDE SEQUENCE</scope>
    <source>
        <strain evidence="1">JCM 17820</strain>
    </source>
</reference>
<keyword evidence="2" id="KW-1185">Reference proteome</keyword>
<accession>A0A830GP90</accession>